<dbReference type="Proteomes" id="UP000192333">
    <property type="component" value="Chromosome I"/>
</dbReference>
<proteinExistence type="predicted"/>
<keyword evidence="2" id="KW-1185">Reference proteome</keyword>
<dbReference type="AlphaFoldDB" id="A0A1W2HBC5"/>
<accession>A0A1W2HBC5</accession>
<reference evidence="2" key="1">
    <citation type="submission" date="2017-04" db="EMBL/GenBank/DDBJ databases">
        <authorList>
            <person name="Varghese N."/>
            <person name="Submissions S."/>
        </authorList>
    </citation>
    <scope>NUCLEOTIDE SEQUENCE [LARGE SCALE GENOMIC DNA]</scope>
    <source>
        <strain evidence="2">DSM 16537</strain>
    </source>
</reference>
<gene>
    <name evidence="1" type="ORF">SAMN00777080_4705</name>
</gene>
<evidence type="ECO:0000313" key="2">
    <source>
        <dbReference type="Proteomes" id="UP000192333"/>
    </source>
</evidence>
<name>A0A1W2HBC5_9BACT</name>
<sequence length="32" mass="3820">MDILKFKDMKSSMTKIVTHWDDYNTCEIPTDL</sequence>
<protein>
    <submittedName>
        <fullName evidence="1">Uncharacterized protein</fullName>
    </submittedName>
</protein>
<dbReference type="EMBL" id="LT838813">
    <property type="protein sequence ID" value="SMD46028.1"/>
    <property type="molecule type" value="Genomic_DNA"/>
</dbReference>
<organism evidence="1 2">
    <name type="scientific">Aquiflexum balticum DSM 16537</name>
    <dbReference type="NCBI Taxonomy" id="758820"/>
    <lineage>
        <taxon>Bacteria</taxon>
        <taxon>Pseudomonadati</taxon>
        <taxon>Bacteroidota</taxon>
        <taxon>Cytophagia</taxon>
        <taxon>Cytophagales</taxon>
        <taxon>Cyclobacteriaceae</taxon>
        <taxon>Aquiflexum</taxon>
    </lineage>
</organism>
<evidence type="ECO:0000313" key="1">
    <source>
        <dbReference type="EMBL" id="SMD46028.1"/>
    </source>
</evidence>